<keyword evidence="2" id="KW-1185">Reference proteome</keyword>
<dbReference type="RefSeq" id="WP_150898595.1">
    <property type="nucleotide sequence ID" value="NZ_WAAU01000008.1"/>
</dbReference>
<dbReference type="AlphaFoldDB" id="A0A7J5AP29"/>
<proteinExistence type="predicted"/>
<gene>
    <name evidence="1" type="ORF">F7018_03430</name>
</gene>
<name>A0A7J5AP29_9FLAO</name>
<reference evidence="1 2" key="1">
    <citation type="submission" date="2019-09" db="EMBL/GenBank/DDBJ databases">
        <authorList>
            <person name="Cao W.R."/>
        </authorList>
    </citation>
    <scope>NUCLEOTIDE SEQUENCE [LARGE SCALE GENOMIC DNA]</scope>
    <source>
        <strain evidence="2">a4</strain>
    </source>
</reference>
<dbReference type="Proteomes" id="UP000467305">
    <property type="component" value="Unassembled WGS sequence"/>
</dbReference>
<evidence type="ECO:0000313" key="2">
    <source>
        <dbReference type="Proteomes" id="UP000467305"/>
    </source>
</evidence>
<organism evidence="1 2">
    <name type="scientific">Tenacibaculum aiptasiae</name>
    <dbReference type="NCBI Taxonomy" id="426481"/>
    <lineage>
        <taxon>Bacteria</taxon>
        <taxon>Pseudomonadati</taxon>
        <taxon>Bacteroidota</taxon>
        <taxon>Flavobacteriia</taxon>
        <taxon>Flavobacteriales</taxon>
        <taxon>Flavobacteriaceae</taxon>
        <taxon>Tenacibaculum</taxon>
    </lineage>
</organism>
<sequence length="167" mass="19872">MNANKLLYIIFFYSVFTFSQNKEDVYFIMNNKKSNKYLIIGELDVLTNYITVYNKKEYDYHQKKVKEAKEKGTFEWDAEGGRDNLNIHVTKLTFVILSKKKITIEPCKFYQLKIVNYNWLLTEGWKQINGKEPDTGKPLSFKDIYFLYKIDKNKYISYKVGVTTVAY</sequence>
<protein>
    <submittedName>
        <fullName evidence="1">Uncharacterized protein</fullName>
    </submittedName>
</protein>
<dbReference type="OrthoDB" id="1452616at2"/>
<evidence type="ECO:0000313" key="1">
    <source>
        <dbReference type="EMBL" id="KAB1159376.1"/>
    </source>
</evidence>
<comment type="caution">
    <text evidence="1">The sequence shown here is derived from an EMBL/GenBank/DDBJ whole genome shotgun (WGS) entry which is preliminary data.</text>
</comment>
<dbReference type="EMBL" id="WAAU01000008">
    <property type="protein sequence ID" value="KAB1159376.1"/>
    <property type="molecule type" value="Genomic_DNA"/>
</dbReference>
<accession>A0A7J5AP29</accession>